<evidence type="ECO:0008006" key="4">
    <source>
        <dbReference type="Google" id="ProtNLM"/>
    </source>
</evidence>
<keyword evidence="1" id="KW-1133">Transmembrane helix</keyword>
<keyword evidence="1" id="KW-0812">Transmembrane</keyword>
<feature type="transmembrane region" description="Helical" evidence="1">
    <location>
        <begin position="6"/>
        <end position="21"/>
    </location>
</feature>
<evidence type="ECO:0000313" key="2">
    <source>
        <dbReference type="EMBL" id="MBC5686407.1"/>
    </source>
</evidence>
<feature type="transmembrane region" description="Helical" evidence="1">
    <location>
        <begin position="84"/>
        <end position="103"/>
    </location>
</feature>
<feature type="transmembrane region" description="Helical" evidence="1">
    <location>
        <begin position="168"/>
        <end position="187"/>
    </location>
</feature>
<organism evidence="2 3">
    <name type="scientific">Roseburia lenta</name>
    <dbReference type="NCBI Taxonomy" id="2763061"/>
    <lineage>
        <taxon>Bacteria</taxon>
        <taxon>Bacillati</taxon>
        <taxon>Bacillota</taxon>
        <taxon>Clostridia</taxon>
        <taxon>Lachnospirales</taxon>
        <taxon>Lachnospiraceae</taxon>
        <taxon>Roseburia</taxon>
    </lineage>
</organism>
<accession>A0ABR7GG45</accession>
<comment type="caution">
    <text evidence="2">The sequence shown here is derived from an EMBL/GenBank/DDBJ whole genome shotgun (WGS) entry which is preliminary data.</text>
</comment>
<feature type="transmembrane region" description="Helical" evidence="1">
    <location>
        <begin position="139"/>
        <end position="162"/>
    </location>
</feature>
<feature type="transmembrane region" description="Helical" evidence="1">
    <location>
        <begin position="58"/>
        <end position="78"/>
    </location>
</feature>
<feature type="transmembrane region" description="Helical" evidence="1">
    <location>
        <begin position="246"/>
        <end position="267"/>
    </location>
</feature>
<evidence type="ECO:0000313" key="3">
    <source>
        <dbReference type="Proteomes" id="UP000643810"/>
    </source>
</evidence>
<evidence type="ECO:0000256" key="1">
    <source>
        <dbReference type="SAM" id="Phobius"/>
    </source>
</evidence>
<name>A0ABR7GG45_9FIRM</name>
<reference evidence="2 3" key="1">
    <citation type="submission" date="2020-08" db="EMBL/GenBank/DDBJ databases">
        <title>Genome public.</title>
        <authorList>
            <person name="Liu C."/>
            <person name="Sun Q."/>
        </authorList>
    </citation>
    <scope>NUCLEOTIDE SEQUENCE [LARGE SCALE GENOMIC DNA]</scope>
    <source>
        <strain evidence="2 3">NSJ-9</strain>
    </source>
</reference>
<feature type="transmembrane region" description="Helical" evidence="1">
    <location>
        <begin position="330"/>
        <end position="350"/>
    </location>
</feature>
<keyword evidence="1" id="KW-0472">Membrane</keyword>
<dbReference type="EMBL" id="JACOPG010000002">
    <property type="protein sequence ID" value="MBC5686407.1"/>
    <property type="molecule type" value="Genomic_DNA"/>
</dbReference>
<keyword evidence="3" id="KW-1185">Reference proteome</keyword>
<dbReference type="RefSeq" id="WP_186854253.1">
    <property type="nucleotide sequence ID" value="NZ_JACOPG010000002.1"/>
</dbReference>
<gene>
    <name evidence="2" type="ORF">H8R94_07280</name>
</gene>
<protein>
    <recommendedName>
        <fullName evidence="4">DUF5808 domain-containing protein</fullName>
    </recommendedName>
</protein>
<dbReference type="Proteomes" id="UP000643810">
    <property type="component" value="Unassembled WGS sequence"/>
</dbReference>
<proteinExistence type="predicted"/>
<sequence>MFNIILFISTYPVLLIIYFVLKNNHKFHDHLLFSVSMKEEWVEQPAVQKIISDFKKQMNILLLIFFAIPLTSLLTSHFSIQFTIWMNWLMLLILLFYVPYAIANKKLKKWKKENQLYENQILVSYVEMKNAGNVRKVRFLPFFLPTFLSFFVFILSIVFSAISEKTDFDSTIMVLIIAAISLLYWIIALWMDRRPVEVICNDSDININYTRSKKNVWKNFWLACVWLNLVYTLITFLPLISDTIHLGIFLVGSIAYALVLLILIIPLGKKFKNIEKRYASSFDPAFKTNEDEAWIFGLFYYNPKDKSSIVETRAGIGTSVNMATGLGKGLTIFSIIAMLSIPFISIFMIMEEFTPIHLVIKDDTLYCEHIFENYAIDTDTISNVSLVDELPSMVKSNGTAMDNLLKGKFHVRNQGNYELFLNPQHKYYINFSADEKNYYVNGFDDKETLEIYSELTD</sequence>
<feature type="transmembrane region" description="Helical" evidence="1">
    <location>
        <begin position="220"/>
        <end position="240"/>
    </location>
</feature>